<gene>
    <name evidence="1" type="ORF">LMG18101_03849</name>
</gene>
<dbReference type="Proteomes" id="UP001189757">
    <property type="component" value="Unassembled WGS sequence"/>
</dbReference>
<keyword evidence="2" id="KW-1185">Reference proteome</keyword>
<reference evidence="1 2" key="1">
    <citation type="submission" date="2023-07" db="EMBL/GenBank/DDBJ databases">
        <authorList>
            <person name="Peeters C."/>
        </authorList>
    </citation>
    <scope>NUCLEOTIDE SEQUENCE [LARGE SCALE GENOMIC DNA]</scope>
    <source>
        <strain evidence="1 2">LMG 18101</strain>
    </source>
</reference>
<comment type="caution">
    <text evidence="1">The sequence shown here is derived from an EMBL/GenBank/DDBJ whole genome shotgun (WGS) entry which is preliminary data.</text>
</comment>
<organism evidence="1 2">
    <name type="scientific">Ralstonia flaminis</name>
    <dbReference type="NCBI Taxonomy" id="3058597"/>
    <lineage>
        <taxon>Bacteria</taxon>
        <taxon>Pseudomonadati</taxon>
        <taxon>Pseudomonadota</taxon>
        <taxon>Betaproteobacteria</taxon>
        <taxon>Burkholderiales</taxon>
        <taxon>Burkholderiaceae</taxon>
        <taxon>Ralstonia</taxon>
    </lineage>
</organism>
<evidence type="ECO:0000313" key="2">
    <source>
        <dbReference type="Proteomes" id="UP001189757"/>
    </source>
</evidence>
<evidence type="ECO:0000313" key="1">
    <source>
        <dbReference type="EMBL" id="CAJ0819146.1"/>
    </source>
</evidence>
<accession>A0ABN9JT55</accession>
<protein>
    <submittedName>
        <fullName evidence="1">Uncharacterized protein</fullName>
    </submittedName>
</protein>
<proteinExistence type="predicted"/>
<sequence>MLRWSRSLAALPEAELEKLETKAAALGDCTLGSHLLHEADVRRGAEFRKTLER</sequence>
<dbReference type="EMBL" id="CATZLL010000013">
    <property type="protein sequence ID" value="CAJ0819146.1"/>
    <property type="molecule type" value="Genomic_DNA"/>
</dbReference>
<dbReference type="RefSeq" id="WP_316682021.1">
    <property type="nucleotide sequence ID" value="NZ_CATZLL010000013.1"/>
</dbReference>
<name>A0ABN9JT55_9RALS</name>